<dbReference type="PANTHER" id="PTHR44329:SF298">
    <property type="entry name" value="MIXED LINEAGE KINASE DOMAIN-LIKE PROTEIN"/>
    <property type="match status" value="1"/>
</dbReference>
<dbReference type="Proteomes" id="UP000011083">
    <property type="component" value="Unassembled WGS sequence"/>
</dbReference>
<dbReference type="VEuPathDB" id="AmoebaDB:ACA1_174100"/>
<keyword evidence="2" id="KW-0547">Nucleotide-binding</keyword>
<dbReference type="GeneID" id="14925777"/>
<dbReference type="InterPro" id="IPR001245">
    <property type="entry name" value="Ser-Thr/Tyr_kinase_cat_dom"/>
</dbReference>
<keyword evidence="9" id="KW-0727">SH2 domain</keyword>
<evidence type="ECO:0000256" key="1">
    <source>
        <dbReference type="ARBA" id="ARBA00022679"/>
    </source>
</evidence>
<dbReference type="PROSITE" id="PS00108">
    <property type="entry name" value="PROTEIN_KINASE_ST"/>
    <property type="match status" value="1"/>
</dbReference>
<dbReference type="Pfam" id="PF07714">
    <property type="entry name" value="PK_Tyr_Ser-Thr"/>
    <property type="match status" value="1"/>
</dbReference>
<evidence type="ECO:0000313" key="14">
    <source>
        <dbReference type="Proteomes" id="UP000011083"/>
    </source>
</evidence>
<dbReference type="InterPro" id="IPR036860">
    <property type="entry name" value="SH2_dom_sf"/>
</dbReference>
<dbReference type="PROSITE" id="PS50001">
    <property type="entry name" value="SH2"/>
    <property type="match status" value="1"/>
</dbReference>
<feature type="domain" description="Protein kinase" evidence="12">
    <location>
        <begin position="25"/>
        <end position="285"/>
    </location>
</feature>
<keyword evidence="5" id="KW-0829">Tyrosine-protein kinase</keyword>
<dbReference type="Pfam" id="PF00017">
    <property type="entry name" value="SH2"/>
    <property type="match status" value="1"/>
</dbReference>
<reference evidence="13 14" key="1">
    <citation type="journal article" date="2013" name="Genome Biol.">
        <title>Genome of Acanthamoeba castellanii highlights extensive lateral gene transfer and early evolution of tyrosine kinase signaling.</title>
        <authorList>
            <person name="Clarke M."/>
            <person name="Lohan A.J."/>
            <person name="Liu B."/>
            <person name="Lagkouvardos I."/>
            <person name="Roy S."/>
            <person name="Zafar N."/>
            <person name="Bertelli C."/>
            <person name="Schilde C."/>
            <person name="Kianianmomeni A."/>
            <person name="Burglin T.R."/>
            <person name="Frech C."/>
            <person name="Turcotte B."/>
            <person name="Kopec K.O."/>
            <person name="Synnott J.M."/>
            <person name="Choo C."/>
            <person name="Paponov I."/>
            <person name="Finkler A."/>
            <person name="Soon Heng Tan C."/>
            <person name="Hutchins A.P."/>
            <person name="Weinmeier T."/>
            <person name="Rattei T."/>
            <person name="Chu J.S."/>
            <person name="Gimenez G."/>
            <person name="Irimia M."/>
            <person name="Rigden D.J."/>
            <person name="Fitzpatrick D.A."/>
            <person name="Lorenzo-Morales J."/>
            <person name="Bateman A."/>
            <person name="Chiu C.H."/>
            <person name="Tang P."/>
            <person name="Hegemann P."/>
            <person name="Fromm H."/>
            <person name="Raoult D."/>
            <person name="Greub G."/>
            <person name="Miranda-Saavedra D."/>
            <person name="Chen N."/>
            <person name="Nash P."/>
            <person name="Ginger M.L."/>
            <person name="Horn M."/>
            <person name="Schaap P."/>
            <person name="Caler L."/>
            <person name="Loftus B."/>
        </authorList>
    </citation>
    <scope>NUCLEOTIDE SEQUENCE [LARGE SCALE GENOMIC DNA]</scope>
    <source>
        <strain evidence="13 14">Neff</strain>
    </source>
</reference>
<keyword evidence="3 13" id="KW-0418">Kinase</keyword>
<feature type="compositionally biased region" description="Basic residues" evidence="10">
    <location>
        <begin position="527"/>
        <end position="538"/>
    </location>
</feature>
<proteinExistence type="predicted"/>
<dbReference type="CDD" id="cd13999">
    <property type="entry name" value="STKc_MAP3K-like"/>
    <property type="match status" value="1"/>
</dbReference>
<protein>
    <submittedName>
        <fullName evidence="13">Protein kinase domain containing protein</fullName>
    </submittedName>
</protein>
<keyword evidence="14" id="KW-1185">Reference proteome</keyword>
<evidence type="ECO:0000256" key="7">
    <source>
        <dbReference type="ARBA" id="ARBA00047899"/>
    </source>
</evidence>
<dbReference type="OrthoDB" id="339325at2759"/>
<dbReference type="EMBL" id="KB007811">
    <property type="protein sequence ID" value="ELR24751.1"/>
    <property type="molecule type" value="Genomic_DNA"/>
</dbReference>
<evidence type="ECO:0000256" key="4">
    <source>
        <dbReference type="ARBA" id="ARBA00022840"/>
    </source>
</evidence>
<dbReference type="Gene3D" id="3.30.505.10">
    <property type="entry name" value="SH2 domain"/>
    <property type="match status" value="1"/>
</dbReference>
<organism evidence="13 14">
    <name type="scientific">Acanthamoeba castellanii (strain ATCC 30010 / Neff)</name>
    <dbReference type="NCBI Taxonomy" id="1257118"/>
    <lineage>
        <taxon>Eukaryota</taxon>
        <taxon>Amoebozoa</taxon>
        <taxon>Discosea</taxon>
        <taxon>Longamoebia</taxon>
        <taxon>Centramoebida</taxon>
        <taxon>Acanthamoebidae</taxon>
        <taxon>Acanthamoeba</taxon>
    </lineage>
</organism>
<dbReference type="SUPFAM" id="SSF55550">
    <property type="entry name" value="SH2 domain"/>
    <property type="match status" value="1"/>
</dbReference>
<name>L8HK30_ACACF</name>
<dbReference type="SMART" id="SM00220">
    <property type="entry name" value="S_TKc"/>
    <property type="match status" value="1"/>
</dbReference>
<dbReference type="PANTHER" id="PTHR44329">
    <property type="entry name" value="SERINE/THREONINE-PROTEIN KINASE TNNI3K-RELATED"/>
    <property type="match status" value="1"/>
</dbReference>
<evidence type="ECO:0000256" key="2">
    <source>
        <dbReference type="ARBA" id="ARBA00022741"/>
    </source>
</evidence>
<evidence type="ECO:0000256" key="3">
    <source>
        <dbReference type="ARBA" id="ARBA00022777"/>
    </source>
</evidence>
<dbReference type="AlphaFoldDB" id="L8HK30"/>
<sequence>MQAQGKKLSEDEWEKGKVHIKASELEFGSKIAEGKYGTVYKGKCRGQTVAIKLLHNQHLSEEKLEELKTEVEIMTRLRHPCILLLMGVCTDPNNVALVMEYVEGKGLDRILHDAKVPLSQTQQLRIAKDIAKGMNWLHCLDPPIIHRDIKPPNILVNANFDVKVCDFGLSCVKEIPKPGDKLRDTAVGSPIWMAPEVLSGHLASEKSDVYAYAIVLWEILTRKAPFSDVKSFEEFLDDVIDNDKRPPLPDTTHPRLARMIQSCWDGHPKRRPYFAEILNELDEILVEISIKEEPAQEIWKALKAKEFMGEHYPFFVAWENLIEALAKVLNVPELKTSSTDKAYLCLRTLLATPYRDFTRDKPLMTVTCEAFGRFLDCFGPLIDEDKNIITKLVEICEKPWFHGDIGRNDAESRLNSSKENKKGLFLVRLSSNNDSCFTISRINKDNKIVHQRIARDKRGNYLVQVGEELKAFKSLLDLIEKGERDLNLKVACGESRAFNIIFAPLIESRGYLSEMPSASPETAEKPKKPKKTGTKKKKEKGEKKERKEKKEKKERDEKKKTKK</sequence>
<dbReference type="OMA" id="IMESMRC"/>
<dbReference type="Gene3D" id="3.30.200.20">
    <property type="entry name" value="Phosphorylase Kinase, domain 1"/>
    <property type="match status" value="1"/>
</dbReference>
<comment type="catalytic activity">
    <reaction evidence="7">
        <text>L-threonyl-[protein] + ATP = O-phospho-L-threonyl-[protein] + ADP + H(+)</text>
        <dbReference type="Rhea" id="RHEA:46608"/>
        <dbReference type="Rhea" id="RHEA-COMP:11060"/>
        <dbReference type="Rhea" id="RHEA-COMP:11605"/>
        <dbReference type="ChEBI" id="CHEBI:15378"/>
        <dbReference type="ChEBI" id="CHEBI:30013"/>
        <dbReference type="ChEBI" id="CHEBI:30616"/>
        <dbReference type="ChEBI" id="CHEBI:61977"/>
        <dbReference type="ChEBI" id="CHEBI:456216"/>
        <dbReference type="EC" id="2.7.11.1"/>
    </reaction>
</comment>
<gene>
    <name evidence="13" type="ORF">ACA1_174100</name>
</gene>
<evidence type="ECO:0000256" key="6">
    <source>
        <dbReference type="ARBA" id="ARBA00025089"/>
    </source>
</evidence>
<evidence type="ECO:0000256" key="10">
    <source>
        <dbReference type="SAM" id="MobiDB-lite"/>
    </source>
</evidence>
<dbReference type="InterPro" id="IPR000719">
    <property type="entry name" value="Prot_kinase_dom"/>
</dbReference>
<feature type="compositionally biased region" description="Basic and acidic residues" evidence="10">
    <location>
        <begin position="551"/>
        <end position="563"/>
    </location>
</feature>
<dbReference type="InterPro" id="IPR000980">
    <property type="entry name" value="SH2"/>
</dbReference>
<dbReference type="FunFam" id="3.30.200.20:FF:000034">
    <property type="entry name" value="Kinase suppressor of Ras 1"/>
    <property type="match status" value="1"/>
</dbReference>
<evidence type="ECO:0000256" key="8">
    <source>
        <dbReference type="ARBA" id="ARBA00048679"/>
    </source>
</evidence>
<dbReference type="InterPro" id="IPR008271">
    <property type="entry name" value="Ser/Thr_kinase_AS"/>
</dbReference>
<keyword evidence="1" id="KW-0808">Transferase</keyword>
<evidence type="ECO:0000259" key="11">
    <source>
        <dbReference type="PROSITE" id="PS50001"/>
    </source>
</evidence>
<dbReference type="SMART" id="SM00252">
    <property type="entry name" value="SH2"/>
    <property type="match status" value="1"/>
</dbReference>
<comment type="function">
    <text evidence="6">Required for proper chemotaxis and phagocytosis; proper spatiotemporal control of F-actin levels in chemotaxing cells. Negative regulator of the PI3K (phosphatidylinositol 3 kinase) pathway. Predominantly phosphorylates serines and threonines and tyrosines at a lower level.</text>
</comment>
<dbReference type="GO" id="GO:0005524">
    <property type="term" value="F:ATP binding"/>
    <property type="evidence" value="ECO:0007669"/>
    <property type="project" value="UniProtKB-KW"/>
</dbReference>
<evidence type="ECO:0000313" key="13">
    <source>
        <dbReference type="EMBL" id="ELR24751.1"/>
    </source>
</evidence>
<evidence type="ECO:0000259" key="12">
    <source>
        <dbReference type="PROSITE" id="PS50011"/>
    </source>
</evidence>
<accession>L8HK30</accession>
<dbReference type="GO" id="GO:0004713">
    <property type="term" value="F:protein tyrosine kinase activity"/>
    <property type="evidence" value="ECO:0007669"/>
    <property type="project" value="UniProtKB-KW"/>
</dbReference>
<evidence type="ECO:0000256" key="9">
    <source>
        <dbReference type="PROSITE-ProRule" id="PRU00191"/>
    </source>
</evidence>
<feature type="region of interest" description="Disordered" evidence="10">
    <location>
        <begin position="515"/>
        <end position="563"/>
    </location>
</feature>
<comment type="catalytic activity">
    <reaction evidence="8">
        <text>L-seryl-[protein] + ATP = O-phospho-L-seryl-[protein] + ADP + H(+)</text>
        <dbReference type="Rhea" id="RHEA:17989"/>
        <dbReference type="Rhea" id="RHEA-COMP:9863"/>
        <dbReference type="Rhea" id="RHEA-COMP:11604"/>
        <dbReference type="ChEBI" id="CHEBI:15378"/>
        <dbReference type="ChEBI" id="CHEBI:29999"/>
        <dbReference type="ChEBI" id="CHEBI:30616"/>
        <dbReference type="ChEBI" id="CHEBI:83421"/>
        <dbReference type="ChEBI" id="CHEBI:456216"/>
        <dbReference type="EC" id="2.7.11.1"/>
    </reaction>
</comment>
<dbReference type="InterPro" id="IPR011009">
    <property type="entry name" value="Kinase-like_dom_sf"/>
</dbReference>
<dbReference type="KEGG" id="acan:ACA1_174100"/>
<dbReference type="SUPFAM" id="SSF56112">
    <property type="entry name" value="Protein kinase-like (PK-like)"/>
    <property type="match status" value="1"/>
</dbReference>
<dbReference type="PROSITE" id="PS50011">
    <property type="entry name" value="PROTEIN_KINASE_DOM"/>
    <property type="match status" value="1"/>
</dbReference>
<dbReference type="STRING" id="1257118.L8HK30"/>
<feature type="domain" description="SH2" evidence="11">
    <location>
        <begin position="400"/>
        <end position="480"/>
    </location>
</feature>
<dbReference type="InterPro" id="IPR051681">
    <property type="entry name" value="Ser/Thr_Kinases-Pseudokinases"/>
</dbReference>
<keyword evidence="4" id="KW-0067">ATP-binding</keyword>
<dbReference type="GO" id="GO:0004674">
    <property type="term" value="F:protein serine/threonine kinase activity"/>
    <property type="evidence" value="ECO:0007669"/>
    <property type="project" value="UniProtKB-EC"/>
</dbReference>
<dbReference type="Gene3D" id="1.10.510.10">
    <property type="entry name" value="Transferase(Phosphotransferase) domain 1"/>
    <property type="match status" value="1"/>
</dbReference>
<dbReference type="RefSeq" id="XP_004356651.1">
    <property type="nucleotide sequence ID" value="XM_004356598.1"/>
</dbReference>
<evidence type="ECO:0000256" key="5">
    <source>
        <dbReference type="ARBA" id="ARBA00023137"/>
    </source>
</evidence>